<organism evidence="2 3">
    <name type="scientific">Clostridium bovifaecis</name>
    <dbReference type="NCBI Taxonomy" id="2184719"/>
    <lineage>
        <taxon>Bacteria</taxon>
        <taxon>Bacillati</taxon>
        <taxon>Bacillota</taxon>
        <taxon>Clostridia</taxon>
        <taxon>Eubacteriales</taxon>
        <taxon>Clostridiaceae</taxon>
        <taxon>Clostridium</taxon>
    </lineage>
</organism>
<keyword evidence="3" id="KW-1185">Reference proteome</keyword>
<protein>
    <submittedName>
        <fullName evidence="2">Transglutaminase domain-containing protein</fullName>
    </submittedName>
</protein>
<accession>A0A6I6F364</accession>
<dbReference type="SUPFAM" id="SSF54001">
    <property type="entry name" value="Cysteine proteinases"/>
    <property type="match status" value="1"/>
</dbReference>
<evidence type="ECO:0000313" key="3">
    <source>
        <dbReference type="Proteomes" id="UP000422764"/>
    </source>
</evidence>
<evidence type="ECO:0000259" key="1">
    <source>
        <dbReference type="Pfam" id="PF01841"/>
    </source>
</evidence>
<name>A0A6I6F364_9CLOT</name>
<gene>
    <name evidence="2" type="ORF">GOM49_11485</name>
</gene>
<reference evidence="2 3" key="1">
    <citation type="submission" date="2019-12" db="EMBL/GenBank/DDBJ databases">
        <title>Genome sequenceing of Clostridium bovifaecis.</title>
        <authorList>
            <person name="Yao Y."/>
        </authorList>
    </citation>
    <scope>NUCLEOTIDE SEQUENCE [LARGE SCALE GENOMIC DNA]</scope>
    <source>
        <strain evidence="2 3">BXX</strain>
    </source>
</reference>
<dbReference type="InterPro" id="IPR038765">
    <property type="entry name" value="Papain-like_cys_pep_sf"/>
</dbReference>
<dbReference type="AlphaFoldDB" id="A0A6I6F364"/>
<dbReference type="Proteomes" id="UP000422764">
    <property type="component" value="Chromosome"/>
</dbReference>
<dbReference type="EMBL" id="CP046522">
    <property type="protein sequence ID" value="QGU95624.1"/>
    <property type="molecule type" value="Genomic_DNA"/>
</dbReference>
<proteinExistence type="predicted"/>
<feature type="domain" description="Transglutaminase-like" evidence="1">
    <location>
        <begin position="70"/>
        <end position="177"/>
    </location>
</feature>
<evidence type="ECO:0000313" key="2">
    <source>
        <dbReference type="EMBL" id="QGU95624.1"/>
    </source>
</evidence>
<sequence length="372" mass="43487">MRRKRSTVILIWIVVILMCVTAFKFKNMGDKVGLRIVKWDNFYEGNNVQLYYGSTEKKLLRELRERYNLDEITQNSKDDFDKSLKIMQWINENMNYDSKIEEHLEEKGAFDILADANKKTYSNKEICIVYNEFTTALGIASRIGELTLSKEEKTRGKRSLQVCEVWSSKYNKWIMIDTSNGIYVKYNNIPLSAIEVIEKGIENFEVVGTADSKSYKHEMKKYFYNYIIKIDNSVYDLKKSNSYISFVKDIENISSIPVNENNFRPIIFTNNSSLFTLSPDHSLKDNKKDKVPTFIFSKKSREKHDPEVKEELYGGVFQDSSMIEKYYISINNGPFKLQNKYFDVAIRSGITNIKLSKNGQDVVREVSFEFLE</sequence>
<dbReference type="Pfam" id="PF01841">
    <property type="entry name" value="Transglut_core"/>
    <property type="match status" value="1"/>
</dbReference>
<dbReference type="InterPro" id="IPR002931">
    <property type="entry name" value="Transglutaminase-like"/>
</dbReference>